<protein>
    <submittedName>
        <fullName evidence="2">Uncharacterized protein</fullName>
    </submittedName>
</protein>
<name>A0A391P1V7_9EUKA</name>
<accession>A0A391P1V7</accession>
<evidence type="ECO:0000313" key="3">
    <source>
        <dbReference type="Proteomes" id="UP000265618"/>
    </source>
</evidence>
<dbReference type="Proteomes" id="UP000265618">
    <property type="component" value="Unassembled WGS sequence"/>
</dbReference>
<feature type="region of interest" description="Disordered" evidence="1">
    <location>
        <begin position="1"/>
        <end position="26"/>
    </location>
</feature>
<reference evidence="2 3" key="1">
    <citation type="journal article" date="2018" name="PLoS ONE">
        <title>The draft genome of Kipferlia bialata reveals reductive genome evolution in fornicate parasites.</title>
        <authorList>
            <person name="Tanifuji G."/>
            <person name="Takabayashi S."/>
            <person name="Kume K."/>
            <person name="Takagi M."/>
            <person name="Nakayama T."/>
            <person name="Kamikawa R."/>
            <person name="Inagaki Y."/>
            <person name="Hashimoto T."/>
        </authorList>
    </citation>
    <scope>NUCLEOTIDE SEQUENCE [LARGE SCALE GENOMIC DNA]</scope>
    <source>
        <strain evidence="2">NY0173</strain>
    </source>
</reference>
<comment type="caution">
    <text evidence="2">The sequence shown here is derived from an EMBL/GenBank/DDBJ whole genome shotgun (WGS) entry which is preliminary data.</text>
</comment>
<keyword evidence="3" id="KW-1185">Reference proteome</keyword>
<dbReference type="EMBL" id="BDIP01007016">
    <property type="protein sequence ID" value="GCA64359.1"/>
    <property type="molecule type" value="Genomic_DNA"/>
</dbReference>
<feature type="non-terminal residue" evidence="2">
    <location>
        <position position="26"/>
    </location>
</feature>
<proteinExistence type="predicted"/>
<evidence type="ECO:0000313" key="2">
    <source>
        <dbReference type="EMBL" id="GCA64359.1"/>
    </source>
</evidence>
<organism evidence="2 3">
    <name type="scientific">Kipferlia bialata</name>
    <dbReference type="NCBI Taxonomy" id="797122"/>
    <lineage>
        <taxon>Eukaryota</taxon>
        <taxon>Metamonada</taxon>
        <taxon>Carpediemonas-like organisms</taxon>
        <taxon>Kipferlia</taxon>
    </lineage>
</organism>
<gene>
    <name evidence="2" type="ORF">KIPB_014059</name>
</gene>
<sequence length="26" mass="2573">MSVNVPSMISEAGAAQTVGEDGAMGY</sequence>
<evidence type="ECO:0000256" key="1">
    <source>
        <dbReference type="SAM" id="MobiDB-lite"/>
    </source>
</evidence>
<dbReference type="AlphaFoldDB" id="A0A391P1V7"/>